<keyword evidence="3" id="KW-0963">Cytoplasm</keyword>
<feature type="region of interest" description="Disordered" evidence="5">
    <location>
        <begin position="1"/>
        <end position="26"/>
    </location>
</feature>
<evidence type="ECO:0000313" key="7">
    <source>
        <dbReference type="Proteomes" id="UP000799440"/>
    </source>
</evidence>
<dbReference type="GO" id="GO:0005681">
    <property type="term" value="C:spliceosomal complex"/>
    <property type="evidence" value="ECO:0007669"/>
    <property type="project" value="TreeGrafter"/>
</dbReference>
<dbReference type="Pfam" id="PF03517">
    <property type="entry name" value="Voldacs"/>
    <property type="match status" value="1"/>
</dbReference>
<accession>A0A6A6V833</accession>
<keyword evidence="4" id="KW-0539">Nucleus</keyword>
<evidence type="ECO:0000256" key="2">
    <source>
        <dbReference type="ARBA" id="ARBA00004496"/>
    </source>
</evidence>
<dbReference type="GO" id="GO:0005829">
    <property type="term" value="C:cytosol"/>
    <property type="evidence" value="ECO:0007669"/>
    <property type="project" value="TreeGrafter"/>
</dbReference>
<dbReference type="OrthoDB" id="19714at2759"/>
<evidence type="ECO:0008006" key="8">
    <source>
        <dbReference type="Google" id="ProtNLM"/>
    </source>
</evidence>
<dbReference type="PANTHER" id="PTHR21399">
    <property type="entry name" value="CHLORIDE CONDUCTANCE REGULATORY PROTEIN ICLN"/>
    <property type="match status" value="1"/>
</dbReference>
<dbReference type="GO" id="GO:0000387">
    <property type="term" value="P:spliceosomal snRNP assembly"/>
    <property type="evidence" value="ECO:0007669"/>
    <property type="project" value="TreeGrafter"/>
</dbReference>
<name>A0A6A6V833_9PLEO</name>
<feature type="compositionally biased region" description="Acidic residues" evidence="5">
    <location>
        <begin position="179"/>
        <end position="188"/>
    </location>
</feature>
<reference evidence="6" key="1">
    <citation type="journal article" date="2020" name="Stud. Mycol.">
        <title>101 Dothideomycetes genomes: a test case for predicting lifestyles and emergence of pathogens.</title>
        <authorList>
            <person name="Haridas S."/>
            <person name="Albert R."/>
            <person name="Binder M."/>
            <person name="Bloem J."/>
            <person name="Labutti K."/>
            <person name="Salamov A."/>
            <person name="Andreopoulos B."/>
            <person name="Baker S."/>
            <person name="Barry K."/>
            <person name="Bills G."/>
            <person name="Bluhm B."/>
            <person name="Cannon C."/>
            <person name="Castanera R."/>
            <person name="Culley D."/>
            <person name="Daum C."/>
            <person name="Ezra D."/>
            <person name="Gonzalez J."/>
            <person name="Henrissat B."/>
            <person name="Kuo A."/>
            <person name="Liang C."/>
            <person name="Lipzen A."/>
            <person name="Lutzoni F."/>
            <person name="Magnuson J."/>
            <person name="Mondo S."/>
            <person name="Nolan M."/>
            <person name="Ohm R."/>
            <person name="Pangilinan J."/>
            <person name="Park H.-J."/>
            <person name="Ramirez L."/>
            <person name="Alfaro M."/>
            <person name="Sun H."/>
            <person name="Tritt A."/>
            <person name="Yoshinaga Y."/>
            <person name="Zwiers L.-H."/>
            <person name="Turgeon B."/>
            <person name="Goodwin S."/>
            <person name="Spatafora J."/>
            <person name="Crous P."/>
            <person name="Grigoriev I."/>
        </authorList>
    </citation>
    <scope>NUCLEOTIDE SEQUENCE</scope>
    <source>
        <strain evidence="6">CBS 119925</strain>
    </source>
</reference>
<evidence type="ECO:0000256" key="4">
    <source>
        <dbReference type="ARBA" id="ARBA00023242"/>
    </source>
</evidence>
<dbReference type="InterPro" id="IPR039924">
    <property type="entry name" value="ICln/Lot5/Saf5"/>
</dbReference>
<feature type="compositionally biased region" description="Polar residues" evidence="5">
    <location>
        <begin position="245"/>
        <end position="260"/>
    </location>
</feature>
<proteinExistence type="predicted"/>
<evidence type="ECO:0000256" key="1">
    <source>
        <dbReference type="ARBA" id="ARBA00004123"/>
    </source>
</evidence>
<dbReference type="InterPro" id="IPR011993">
    <property type="entry name" value="PH-like_dom_sf"/>
</dbReference>
<dbReference type="GO" id="GO:0045292">
    <property type="term" value="P:mRNA cis splicing, via spliceosome"/>
    <property type="evidence" value="ECO:0007669"/>
    <property type="project" value="TreeGrafter"/>
</dbReference>
<evidence type="ECO:0000313" key="6">
    <source>
        <dbReference type="EMBL" id="KAF2746046.1"/>
    </source>
</evidence>
<dbReference type="GO" id="GO:0034715">
    <property type="term" value="C:pICln-Sm protein complex"/>
    <property type="evidence" value="ECO:0007669"/>
    <property type="project" value="TreeGrafter"/>
</dbReference>
<dbReference type="PANTHER" id="PTHR21399:SF0">
    <property type="entry name" value="METHYLOSOME SUBUNIT PICLN"/>
    <property type="match status" value="1"/>
</dbReference>
<dbReference type="Gene3D" id="2.30.29.30">
    <property type="entry name" value="Pleckstrin-homology domain (PH domain)/Phosphotyrosine-binding domain (PTB)"/>
    <property type="match status" value="1"/>
</dbReference>
<comment type="subcellular location">
    <subcellularLocation>
        <location evidence="2">Cytoplasm</location>
    </subcellularLocation>
    <subcellularLocation>
        <location evidence="1">Nucleus</location>
    </subcellularLocation>
</comment>
<dbReference type="Proteomes" id="UP000799440">
    <property type="component" value="Unassembled WGS sequence"/>
</dbReference>
<evidence type="ECO:0000256" key="3">
    <source>
        <dbReference type="ARBA" id="ARBA00022490"/>
    </source>
</evidence>
<dbReference type="EMBL" id="MU006579">
    <property type="protein sequence ID" value="KAF2746046.1"/>
    <property type="molecule type" value="Genomic_DNA"/>
</dbReference>
<feature type="region of interest" description="Disordered" evidence="5">
    <location>
        <begin position="172"/>
        <end position="201"/>
    </location>
</feature>
<dbReference type="AlphaFoldDB" id="A0A6A6V833"/>
<sequence>MALQRVATPPKEEDFTPLQEHQEQTPSTFFGSKPVLYAHYSSLTLAIPTAKLQSDETISRFSSSPDEQASPEDSLVRNVEIWVTSQDLILFQYEPVQCGVSIPYPKIALHATMKYKSQIEALYMELCLSDMEIINDEDDILMLGVTILPPDFASNPETSCIQNIFTAMNTCADLHPDPDDSDAEEPDETAPGASGWITADNMDEYLNEDGTFKGVVYGESTENEQLGPGAGTVRSREDAEEQGSDGVNGTQGETKWQRTG</sequence>
<gene>
    <name evidence="6" type="ORF">M011DRAFT_459571</name>
</gene>
<evidence type="ECO:0000256" key="5">
    <source>
        <dbReference type="SAM" id="MobiDB-lite"/>
    </source>
</evidence>
<protein>
    <recommendedName>
        <fullName evidence="8">Benzoylformate decarboxylase</fullName>
    </recommendedName>
</protein>
<feature type="region of interest" description="Disordered" evidence="5">
    <location>
        <begin position="213"/>
        <end position="260"/>
    </location>
</feature>
<organism evidence="6 7">
    <name type="scientific">Sporormia fimetaria CBS 119925</name>
    <dbReference type="NCBI Taxonomy" id="1340428"/>
    <lineage>
        <taxon>Eukaryota</taxon>
        <taxon>Fungi</taxon>
        <taxon>Dikarya</taxon>
        <taxon>Ascomycota</taxon>
        <taxon>Pezizomycotina</taxon>
        <taxon>Dothideomycetes</taxon>
        <taxon>Pleosporomycetidae</taxon>
        <taxon>Pleosporales</taxon>
        <taxon>Sporormiaceae</taxon>
        <taxon>Sporormia</taxon>
    </lineage>
</organism>
<keyword evidence="7" id="KW-1185">Reference proteome</keyword>